<proteinExistence type="predicted"/>
<keyword evidence="2" id="KW-0456">Lyase</keyword>
<accession>A0ABN1QNI5</accession>
<dbReference type="Proteomes" id="UP001500542">
    <property type="component" value="Unassembled WGS sequence"/>
</dbReference>
<dbReference type="InterPro" id="IPR012334">
    <property type="entry name" value="Pectin_lyas_fold"/>
</dbReference>
<dbReference type="EMBL" id="BAAAHK010000009">
    <property type="protein sequence ID" value="GAA0945148.1"/>
    <property type="molecule type" value="Genomic_DNA"/>
</dbReference>
<feature type="compositionally biased region" description="Basic and acidic residues" evidence="1">
    <location>
        <begin position="307"/>
        <end position="327"/>
    </location>
</feature>
<dbReference type="SUPFAM" id="SSF51126">
    <property type="entry name" value="Pectin lyase-like"/>
    <property type="match status" value="1"/>
</dbReference>
<gene>
    <name evidence="2" type="ORF">GCM10009554_39730</name>
</gene>
<comment type="caution">
    <text evidence="2">The sequence shown here is derived from an EMBL/GenBank/DDBJ whole genome shotgun (WGS) entry which is preliminary data.</text>
</comment>
<reference evidence="2 3" key="1">
    <citation type="journal article" date="2019" name="Int. J. Syst. Evol. Microbiol.">
        <title>The Global Catalogue of Microorganisms (GCM) 10K type strain sequencing project: providing services to taxonomists for standard genome sequencing and annotation.</title>
        <authorList>
            <consortium name="The Broad Institute Genomics Platform"/>
            <consortium name="The Broad Institute Genome Sequencing Center for Infectious Disease"/>
            <person name="Wu L."/>
            <person name="Ma J."/>
        </authorList>
    </citation>
    <scope>NUCLEOTIDE SEQUENCE [LARGE SCALE GENOMIC DNA]</scope>
    <source>
        <strain evidence="2 3">JCM 10977</strain>
    </source>
</reference>
<evidence type="ECO:0000313" key="2">
    <source>
        <dbReference type="EMBL" id="GAA0945148.1"/>
    </source>
</evidence>
<feature type="region of interest" description="Disordered" evidence="1">
    <location>
        <begin position="435"/>
        <end position="475"/>
    </location>
</feature>
<dbReference type="CDD" id="cd14251">
    <property type="entry name" value="PL-6"/>
    <property type="match status" value="1"/>
</dbReference>
<dbReference type="RefSeq" id="WP_343971884.1">
    <property type="nucleotide sequence ID" value="NZ_BAAAHK010000009.1"/>
</dbReference>
<dbReference type="InterPro" id="IPR039513">
    <property type="entry name" value="PL-6"/>
</dbReference>
<dbReference type="Pfam" id="PF14592">
    <property type="entry name" value="Chondroitinas_B"/>
    <property type="match status" value="1"/>
</dbReference>
<dbReference type="GO" id="GO:0016829">
    <property type="term" value="F:lyase activity"/>
    <property type="evidence" value="ECO:0007669"/>
    <property type="project" value="UniProtKB-KW"/>
</dbReference>
<dbReference type="SMART" id="SM00710">
    <property type="entry name" value="PbH1"/>
    <property type="match status" value="5"/>
</dbReference>
<sequence>MDRRAFLVGGIAVAAIAAVELQRPRSVAAQTTALVTSLSQLQSAINSATAGTTITLANGSYAVNSAITISGRNGTSAAPIVIQAETRGGVTLTGSQTFVFSNSSYVTISGFNFRQSVTLDLAANSSRLRLTRNDFQLASSVSHSVVVRGNDVKVDRNVFHDKSTAGCYLVVDGPSGDDVIAQRTYILRNHFRDHSFTGDNGGEPIRLGFSGRALADADATVEYNLFERVNGDPEAISVKSSGSTIRYNTVRSSAGGIVLRHGNNNRVESNYLLSGENGIRIYGNDHLIINNYVGDVASAGIILGSGSERDHTPGESDTSRKGNDAPDRVTITLNTLRNNNGAIAGESQRTIPPLACKITDNLLVGASGSLTDMPYQQGITWSGNILWGAASNGNIPTSGFTRADPKLTAGTDGIYRLGSGSAAINAASVNHASEVTDDLDGQTRTAPYDVGADEYSTASPVRRPLTPSDVGPSAP</sequence>
<dbReference type="InterPro" id="IPR006626">
    <property type="entry name" value="PbH1"/>
</dbReference>
<protein>
    <submittedName>
        <fullName evidence="2">Polysaccharide lyase 6 family protein</fullName>
    </submittedName>
</protein>
<evidence type="ECO:0000313" key="3">
    <source>
        <dbReference type="Proteomes" id="UP001500542"/>
    </source>
</evidence>
<evidence type="ECO:0000256" key="1">
    <source>
        <dbReference type="SAM" id="MobiDB-lite"/>
    </source>
</evidence>
<name>A0ABN1QNI5_9ACTN</name>
<dbReference type="InterPro" id="IPR011050">
    <property type="entry name" value="Pectin_lyase_fold/virulence"/>
</dbReference>
<dbReference type="Gene3D" id="2.160.20.10">
    <property type="entry name" value="Single-stranded right-handed beta-helix, Pectin lyase-like"/>
    <property type="match status" value="1"/>
</dbReference>
<keyword evidence="3" id="KW-1185">Reference proteome</keyword>
<feature type="region of interest" description="Disordered" evidence="1">
    <location>
        <begin position="305"/>
        <end position="327"/>
    </location>
</feature>
<organism evidence="2 3">
    <name type="scientific">Kribbella koreensis</name>
    <dbReference type="NCBI Taxonomy" id="57909"/>
    <lineage>
        <taxon>Bacteria</taxon>
        <taxon>Bacillati</taxon>
        <taxon>Actinomycetota</taxon>
        <taxon>Actinomycetes</taxon>
        <taxon>Propionibacteriales</taxon>
        <taxon>Kribbellaceae</taxon>
        <taxon>Kribbella</taxon>
    </lineage>
</organism>